<dbReference type="InterPro" id="IPR018062">
    <property type="entry name" value="HTH_AraC-typ_CS"/>
</dbReference>
<evidence type="ECO:0000259" key="5">
    <source>
        <dbReference type="PROSITE" id="PS01124"/>
    </source>
</evidence>
<dbReference type="GO" id="GO:0043565">
    <property type="term" value="F:sequence-specific DNA binding"/>
    <property type="evidence" value="ECO:0007669"/>
    <property type="project" value="InterPro"/>
</dbReference>
<keyword evidence="2" id="KW-0238">DNA-binding</keyword>
<name>A0A0H5RYY3_9MYCO</name>
<dbReference type="AlphaFoldDB" id="A0A0H5RYY3"/>
<dbReference type="EMBL" id="CWKH01000003">
    <property type="protein sequence ID" value="CRZ19066.1"/>
    <property type="molecule type" value="Genomic_DNA"/>
</dbReference>
<dbReference type="InterPro" id="IPR050204">
    <property type="entry name" value="AraC_XylS_family_regulators"/>
</dbReference>
<dbReference type="PRINTS" id="PR00032">
    <property type="entry name" value="HTHARAC"/>
</dbReference>
<dbReference type="Gene3D" id="1.10.10.60">
    <property type="entry name" value="Homeodomain-like"/>
    <property type="match status" value="1"/>
</dbReference>
<proteinExistence type="predicted"/>
<keyword evidence="1" id="KW-0805">Transcription regulation</keyword>
<feature type="region of interest" description="Disordered" evidence="4">
    <location>
        <begin position="1"/>
        <end position="31"/>
    </location>
</feature>
<evidence type="ECO:0000256" key="1">
    <source>
        <dbReference type="ARBA" id="ARBA00023015"/>
    </source>
</evidence>
<evidence type="ECO:0000313" key="6">
    <source>
        <dbReference type="EMBL" id="CRZ19066.1"/>
    </source>
</evidence>
<dbReference type="InterPro" id="IPR020449">
    <property type="entry name" value="Tscrpt_reg_AraC-type_HTH"/>
</dbReference>
<dbReference type="PANTHER" id="PTHR46796:SF14">
    <property type="entry name" value="TRANSCRIPTIONAL REGULATORY PROTEIN"/>
    <property type="match status" value="1"/>
</dbReference>
<sequence>MENLSQNGGARASEMNTIPRMPLKPWDGDRPMTPRTILKEDVVAARGLAFTFVTEQISAPTDWCGVDDDNHWLYVYRHGAIRSMETLIDWGPSGRVPPSPGDIWWRPAGVASSVLMQGDTAGYCEIAIPGRAIGDPALIPRVKYKNPLIHHLVEEISSVAGREDTIAQLLTESAAETLRLLIIDTHTVGRRRKRDERHTLDPVTQSAIVEFLSDSLDTEINLESLARLAQMPVDAFIKAFRLAFHTTPYQFLLNRRIEKAKTLLMTTSLSITEIGTAVGFSNPSHFASTFGRRVGVSPRAYRQSAK</sequence>
<accession>A0A0H5RYY3</accession>
<evidence type="ECO:0000256" key="2">
    <source>
        <dbReference type="ARBA" id="ARBA00023125"/>
    </source>
</evidence>
<dbReference type="PROSITE" id="PS00041">
    <property type="entry name" value="HTH_ARAC_FAMILY_1"/>
    <property type="match status" value="1"/>
</dbReference>
<keyword evidence="7" id="KW-1185">Reference proteome</keyword>
<dbReference type="InterPro" id="IPR009057">
    <property type="entry name" value="Homeodomain-like_sf"/>
</dbReference>
<dbReference type="PANTHER" id="PTHR46796">
    <property type="entry name" value="HTH-TYPE TRANSCRIPTIONAL ACTIVATOR RHAS-RELATED"/>
    <property type="match status" value="1"/>
</dbReference>
<feature type="domain" description="HTH araC/xylS-type" evidence="5">
    <location>
        <begin position="206"/>
        <end position="304"/>
    </location>
</feature>
<dbReference type="SUPFAM" id="SSF46689">
    <property type="entry name" value="Homeodomain-like"/>
    <property type="match status" value="2"/>
</dbReference>
<gene>
    <name evidence="6" type="ORF">BN2156_05981</name>
</gene>
<dbReference type="SMART" id="SM00342">
    <property type="entry name" value="HTH_ARAC"/>
    <property type="match status" value="1"/>
</dbReference>
<dbReference type="STRING" id="146018.BN2156_05981"/>
<dbReference type="Pfam" id="PF12833">
    <property type="entry name" value="HTH_18"/>
    <property type="match status" value="1"/>
</dbReference>
<protein>
    <submittedName>
        <fullName evidence="6">AraC family transcriptional regulator</fullName>
    </submittedName>
</protein>
<dbReference type="InterPro" id="IPR018060">
    <property type="entry name" value="HTH_AraC"/>
</dbReference>
<keyword evidence="3" id="KW-0804">Transcription</keyword>
<dbReference type="PROSITE" id="PS01124">
    <property type="entry name" value="HTH_ARAC_FAMILY_2"/>
    <property type="match status" value="1"/>
</dbReference>
<evidence type="ECO:0000313" key="7">
    <source>
        <dbReference type="Proteomes" id="UP000199147"/>
    </source>
</evidence>
<dbReference type="GO" id="GO:0003700">
    <property type="term" value="F:DNA-binding transcription factor activity"/>
    <property type="evidence" value="ECO:0007669"/>
    <property type="project" value="InterPro"/>
</dbReference>
<reference evidence="7" key="1">
    <citation type="submission" date="2015-07" db="EMBL/GenBank/DDBJ databases">
        <authorList>
            <person name="Urmite Genomes"/>
        </authorList>
    </citation>
    <scope>NUCLEOTIDE SEQUENCE [LARGE SCALE GENOMIC DNA]</scope>
    <source>
        <strain evidence="7">type strain: ATCC 49404</strain>
    </source>
</reference>
<organism evidence="6 7">
    <name type="scientific">Mycolicibacterium neworleansense</name>
    <dbReference type="NCBI Taxonomy" id="146018"/>
    <lineage>
        <taxon>Bacteria</taxon>
        <taxon>Bacillati</taxon>
        <taxon>Actinomycetota</taxon>
        <taxon>Actinomycetes</taxon>
        <taxon>Mycobacteriales</taxon>
        <taxon>Mycobacteriaceae</taxon>
        <taxon>Mycolicibacterium</taxon>
    </lineage>
</organism>
<evidence type="ECO:0000256" key="3">
    <source>
        <dbReference type="ARBA" id="ARBA00023163"/>
    </source>
</evidence>
<evidence type="ECO:0000256" key="4">
    <source>
        <dbReference type="SAM" id="MobiDB-lite"/>
    </source>
</evidence>
<dbReference type="Proteomes" id="UP000199147">
    <property type="component" value="Unassembled WGS sequence"/>
</dbReference>